<dbReference type="RefSeq" id="WP_186871718.1">
    <property type="nucleotide sequence ID" value="NZ_JACOOR010000003.1"/>
</dbReference>
<organism evidence="1 2">
    <name type="scientific">Anaerosacchariphilus hominis</name>
    <dbReference type="NCBI Taxonomy" id="2763017"/>
    <lineage>
        <taxon>Bacteria</taxon>
        <taxon>Bacillati</taxon>
        <taxon>Bacillota</taxon>
        <taxon>Clostridia</taxon>
        <taxon>Lachnospirales</taxon>
        <taxon>Lachnospiraceae</taxon>
        <taxon>Anaerosacchariphilus</taxon>
    </lineage>
</organism>
<comment type="caution">
    <text evidence="1">The sequence shown here is derived from an EMBL/GenBank/DDBJ whole genome shotgun (WGS) entry which is preliminary data.</text>
</comment>
<proteinExistence type="predicted"/>
<evidence type="ECO:0000313" key="1">
    <source>
        <dbReference type="EMBL" id="MBC5659354.1"/>
    </source>
</evidence>
<name>A0A923LBW6_9FIRM</name>
<protein>
    <recommendedName>
        <fullName evidence="3">Neutral/alkaline non-lysosomal ceramidase N-terminal domain-containing protein</fullName>
    </recommendedName>
</protein>
<dbReference type="Proteomes" id="UP000649345">
    <property type="component" value="Unassembled WGS sequence"/>
</dbReference>
<dbReference type="EMBL" id="JACOOR010000003">
    <property type="protein sequence ID" value="MBC5659354.1"/>
    <property type="molecule type" value="Genomic_DNA"/>
</dbReference>
<dbReference type="AlphaFoldDB" id="A0A923LBW6"/>
<evidence type="ECO:0000313" key="2">
    <source>
        <dbReference type="Proteomes" id="UP000649345"/>
    </source>
</evidence>
<keyword evidence="2" id="KW-1185">Reference proteome</keyword>
<gene>
    <name evidence="1" type="ORF">H8S44_06180</name>
</gene>
<reference evidence="1" key="1">
    <citation type="submission" date="2020-08" db="EMBL/GenBank/DDBJ databases">
        <title>Genome public.</title>
        <authorList>
            <person name="Liu C."/>
            <person name="Sun Q."/>
        </authorList>
    </citation>
    <scope>NUCLEOTIDE SEQUENCE</scope>
    <source>
        <strain evidence="1">NSJ-68</strain>
    </source>
</reference>
<evidence type="ECO:0008006" key="3">
    <source>
        <dbReference type="Google" id="ProtNLM"/>
    </source>
</evidence>
<sequence length="489" mass="55356">MREKTLKIGWAQTSITPSAPTLMEGQMYMRCSQYIHDPLTASALALDNGDTQAILVSMDMTEVPLHAFGRLRTELENLGIPFEQISFNVTHTHNSSSFYEDFMRVENEQIYDPHILPHFDMPENMVCGEMGQDFFVDKIRDLIADAWEKRAPGGISYAHDYAAVAFNRRPQFGAGEDLETTMYGDCSRKDFVRFESGVDTAVELLYTWDEQQNLTGVVCNVPCPSQVYELHCFLSADYWGPTRSAIREKLGKNVYILPVCGAAGDLAPIDLTYYSKTNKKALLDWGGQTKEVFRNFDMTQICQGIGDRVSEAVLRGYRTARNYIAYRPVFRHQVLAMGLPIRQVSEEEYRKAVKEVKEIHGRFTEEKPMTMSDLVKAFEPQGVILRYRQQEENSVYEFKCHILRLGNVGIATNPFELYQEYAQRIKARAEAEQVFIIQLANGAGGYLPTRAAVAGGSYSSKPASTMCGPEGGDELVEKTLERLDAFWEE</sequence>
<accession>A0A923LBW6</accession>